<comment type="similarity">
    <text evidence="1">Belongs to the membrane fusion protein (MFP) (TC 8.A.1) family.</text>
</comment>
<evidence type="ECO:0000256" key="2">
    <source>
        <dbReference type="SAM" id="SignalP"/>
    </source>
</evidence>
<comment type="caution">
    <text evidence="4">The sequence shown here is derived from an EMBL/GenBank/DDBJ whole genome shotgun (WGS) entry which is preliminary data.</text>
</comment>
<dbReference type="GO" id="GO:1990281">
    <property type="term" value="C:efflux pump complex"/>
    <property type="evidence" value="ECO:0007669"/>
    <property type="project" value="TreeGrafter"/>
</dbReference>
<evidence type="ECO:0000259" key="3">
    <source>
        <dbReference type="Pfam" id="PF25973"/>
    </source>
</evidence>
<dbReference type="Pfam" id="PF25973">
    <property type="entry name" value="BSH_CzcB"/>
    <property type="match status" value="1"/>
</dbReference>
<feature type="domain" description="CzcB-like barrel-sandwich hybrid" evidence="3">
    <location>
        <begin position="78"/>
        <end position="216"/>
    </location>
</feature>
<evidence type="ECO:0000313" key="5">
    <source>
        <dbReference type="Proteomes" id="UP000249633"/>
    </source>
</evidence>
<protein>
    <submittedName>
        <fullName evidence="4">Efflux transporter periplasmic adaptor subunit</fullName>
    </submittedName>
</protein>
<evidence type="ECO:0000256" key="1">
    <source>
        <dbReference type="ARBA" id="ARBA00009477"/>
    </source>
</evidence>
<dbReference type="PANTHER" id="PTHR30469">
    <property type="entry name" value="MULTIDRUG RESISTANCE PROTEIN MDTA"/>
    <property type="match status" value="1"/>
</dbReference>
<dbReference type="EMBL" id="QFOD01000016">
    <property type="protein sequence ID" value="PZP29927.1"/>
    <property type="molecule type" value="Genomic_DNA"/>
</dbReference>
<dbReference type="InterPro" id="IPR058647">
    <property type="entry name" value="BSH_CzcB-like"/>
</dbReference>
<name>A0A2W5DLE5_9BURK</name>
<dbReference type="NCBIfam" id="TIGR01730">
    <property type="entry name" value="RND_mfp"/>
    <property type="match status" value="1"/>
</dbReference>
<feature type="signal peptide" evidence="2">
    <location>
        <begin position="1"/>
        <end position="31"/>
    </location>
</feature>
<dbReference type="PANTHER" id="PTHR30469:SF15">
    <property type="entry name" value="HLYD FAMILY OF SECRETION PROTEINS"/>
    <property type="match status" value="1"/>
</dbReference>
<dbReference type="GO" id="GO:0015562">
    <property type="term" value="F:efflux transmembrane transporter activity"/>
    <property type="evidence" value="ECO:0007669"/>
    <property type="project" value="TreeGrafter"/>
</dbReference>
<proteinExistence type="inferred from homology"/>
<reference evidence="4 5" key="1">
    <citation type="submission" date="2017-08" db="EMBL/GenBank/DDBJ databases">
        <title>Infants hospitalized years apart are colonized by the same room-sourced microbial strains.</title>
        <authorList>
            <person name="Brooks B."/>
            <person name="Olm M.R."/>
            <person name="Firek B.A."/>
            <person name="Baker R."/>
            <person name="Thomas B.C."/>
            <person name="Morowitz M.J."/>
            <person name="Banfield J.F."/>
        </authorList>
    </citation>
    <scope>NUCLEOTIDE SEQUENCE [LARGE SCALE GENOMIC DNA]</scope>
    <source>
        <strain evidence="4">S2_012_000_R2_81</strain>
    </source>
</reference>
<dbReference type="Gene3D" id="2.40.50.100">
    <property type="match status" value="1"/>
</dbReference>
<keyword evidence="2" id="KW-0732">Signal</keyword>
<dbReference type="Gene3D" id="2.40.420.20">
    <property type="match status" value="1"/>
</dbReference>
<dbReference type="Gene3D" id="2.40.30.170">
    <property type="match status" value="1"/>
</dbReference>
<sequence>MTTCSTLRPSTTRGLYSVVALAALLALSACQKPGGNADAAKPQAALQLSAEDRMILGESEHSSGPLITGSVQPERRADLRSEVSALVQQVFKENGEPVHKGDLLVRLDPTSIRDSLSSAEEAARAANEAFEQSDRQWLRQKTLQGQGMVSQQALEDSQNRRTAALSEKVAAGARLVAAKQQMARTEVRAPFDGIVSERQVSPGDTAQVGKALLKVIDPSSMRFEGYVAADRRAQLKVGQTVDLRINGASNPNVEGRIRRIDVAADPVTRQVALLVDFVDPKQANVAGLYGEGHVRTVSTAALMLGEADLQRDGDRVFAWMVKDGKLHRQPIVLGDRDERSGEFVVKTGLGTGAIIIRNPSRTLVEGTAVRLPGAAPAAASAASAASPVTGG</sequence>
<dbReference type="Proteomes" id="UP000249633">
    <property type="component" value="Unassembled WGS sequence"/>
</dbReference>
<dbReference type="AlphaFoldDB" id="A0A2W5DLE5"/>
<organism evidence="4 5">
    <name type="scientific">Roseateles depolymerans</name>
    <dbReference type="NCBI Taxonomy" id="76731"/>
    <lineage>
        <taxon>Bacteria</taxon>
        <taxon>Pseudomonadati</taxon>
        <taxon>Pseudomonadota</taxon>
        <taxon>Betaproteobacteria</taxon>
        <taxon>Burkholderiales</taxon>
        <taxon>Sphaerotilaceae</taxon>
        <taxon>Roseateles</taxon>
    </lineage>
</organism>
<dbReference type="InterPro" id="IPR006143">
    <property type="entry name" value="RND_pump_MFP"/>
</dbReference>
<feature type="chain" id="PRO_5016098432" evidence="2">
    <location>
        <begin position="32"/>
        <end position="391"/>
    </location>
</feature>
<gene>
    <name evidence="4" type="ORF">DI603_16035</name>
</gene>
<accession>A0A2W5DLE5</accession>
<dbReference type="Gene3D" id="1.10.287.470">
    <property type="entry name" value="Helix hairpin bin"/>
    <property type="match status" value="1"/>
</dbReference>
<evidence type="ECO:0000313" key="4">
    <source>
        <dbReference type="EMBL" id="PZP29927.1"/>
    </source>
</evidence>
<dbReference type="SUPFAM" id="SSF111369">
    <property type="entry name" value="HlyD-like secretion proteins"/>
    <property type="match status" value="1"/>
</dbReference>